<evidence type="ECO:0000256" key="3">
    <source>
        <dbReference type="ARBA" id="ARBA00022475"/>
    </source>
</evidence>
<dbReference type="PROSITE" id="PS50850">
    <property type="entry name" value="MFS"/>
    <property type="match status" value="1"/>
</dbReference>
<feature type="transmembrane region" description="Helical" evidence="7">
    <location>
        <begin position="354"/>
        <end position="379"/>
    </location>
</feature>
<feature type="domain" description="Major facilitator superfamily (MFS) profile" evidence="8">
    <location>
        <begin position="11"/>
        <end position="490"/>
    </location>
</feature>
<keyword evidence="10" id="KW-1185">Reference proteome</keyword>
<comment type="subcellular location">
    <subcellularLocation>
        <location evidence="1">Cell membrane</location>
        <topology evidence="1">Multi-pass membrane protein</topology>
    </subcellularLocation>
</comment>
<gene>
    <name evidence="9" type="ORF">B0W44_01280</name>
</gene>
<name>A0A1U9K3K7_9BACL</name>
<dbReference type="Proteomes" id="UP000188603">
    <property type="component" value="Chromosome"/>
</dbReference>
<feature type="transmembrane region" description="Helical" evidence="7">
    <location>
        <begin position="266"/>
        <end position="289"/>
    </location>
</feature>
<evidence type="ECO:0000256" key="7">
    <source>
        <dbReference type="SAM" id="Phobius"/>
    </source>
</evidence>
<feature type="transmembrane region" description="Helical" evidence="7">
    <location>
        <begin position="196"/>
        <end position="215"/>
    </location>
</feature>
<dbReference type="AlphaFoldDB" id="A0A1U9K3K7"/>
<feature type="transmembrane region" description="Helical" evidence="7">
    <location>
        <begin position="162"/>
        <end position="184"/>
    </location>
</feature>
<feature type="transmembrane region" description="Helical" evidence="7">
    <location>
        <begin position="76"/>
        <end position="95"/>
    </location>
</feature>
<feature type="transmembrane region" description="Helical" evidence="7">
    <location>
        <begin position="295"/>
        <end position="317"/>
    </location>
</feature>
<feature type="transmembrane region" description="Helical" evidence="7">
    <location>
        <begin position="227"/>
        <end position="245"/>
    </location>
</feature>
<protein>
    <submittedName>
        <fullName evidence="9">MFS transporter</fullName>
    </submittedName>
</protein>
<dbReference type="SUPFAM" id="SSF103473">
    <property type="entry name" value="MFS general substrate transporter"/>
    <property type="match status" value="1"/>
</dbReference>
<dbReference type="KEGG" id="ntr:B0W44_01280"/>
<dbReference type="PANTHER" id="PTHR23501:SF191">
    <property type="entry name" value="VACUOLAR BASIC AMINO ACID TRANSPORTER 4"/>
    <property type="match status" value="1"/>
</dbReference>
<evidence type="ECO:0000256" key="2">
    <source>
        <dbReference type="ARBA" id="ARBA00022448"/>
    </source>
</evidence>
<sequence>MAGNALNRHIVMAAMMIATFLAAIEGTVVSTAMPAIVGDLFGLHLMNWVYSVYFLLSAITVPVFGKLADLFGRKKIFIIGTFIFLIGSTLCGLSQTMEQLIAFRVIQGIGAGALLPVTTTIVADVYPYAQRAKMLGFISLVWGISSIAGPLVGGFFVDQLTWHWIFFINIPFGITTVIMVTVFFREKLEVTQQRIDYAGALTFSAGMFCLLYAFQKGGEGNGWAAPATFWLFMASSVLLALFIRIQMKAEEPMIPLHLFRIRTISVANAIAFFVTAVLIGTTVYMPMWIQGVLGHGATVSGFIVTPMSVLWTIASFLGGKLLLRKGVKFTAVLGIFFLLAGTCLLALITPSTPLMVLPLITAIQGIAFGFVITMTTVTVQSAVDWSMRGVATALNTFFRNLGQTVGVALLGTYFNARVTAQLTQRGADSDIGSEQINELINPYNPQPLPEHLRNVLREALVSGIHSVFTALIAVSLIALLITLLLPRQQSPRESS</sequence>
<evidence type="ECO:0000256" key="5">
    <source>
        <dbReference type="ARBA" id="ARBA00022989"/>
    </source>
</evidence>
<dbReference type="GO" id="GO:0005886">
    <property type="term" value="C:plasma membrane"/>
    <property type="evidence" value="ECO:0007669"/>
    <property type="project" value="UniProtKB-SubCell"/>
</dbReference>
<dbReference type="Gene3D" id="1.20.1720.10">
    <property type="entry name" value="Multidrug resistance protein D"/>
    <property type="match status" value="1"/>
</dbReference>
<dbReference type="PRINTS" id="PR01036">
    <property type="entry name" value="TCRTETB"/>
</dbReference>
<evidence type="ECO:0000256" key="4">
    <source>
        <dbReference type="ARBA" id="ARBA00022692"/>
    </source>
</evidence>
<proteinExistence type="predicted"/>
<accession>A0A1U9K3K7</accession>
<dbReference type="InterPro" id="IPR036259">
    <property type="entry name" value="MFS_trans_sf"/>
</dbReference>
<dbReference type="InterPro" id="IPR011701">
    <property type="entry name" value="MFS"/>
</dbReference>
<keyword evidence="5 7" id="KW-1133">Transmembrane helix</keyword>
<keyword evidence="6 7" id="KW-0472">Membrane</keyword>
<dbReference type="RefSeq" id="WP_179947361.1">
    <property type="nucleotide sequence ID" value="NZ_CP019699.1"/>
</dbReference>
<dbReference type="InterPro" id="IPR004638">
    <property type="entry name" value="EmrB-like"/>
</dbReference>
<evidence type="ECO:0000256" key="1">
    <source>
        <dbReference type="ARBA" id="ARBA00004651"/>
    </source>
</evidence>
<reference evidence="9 10" key="1">
    <citation type="journal article" date="2015" name="Int. J. Syst. Evol. Microbiol.">
        <title>Novibacillus thermophilus gen. nov., sp. nov., a Gram-staining-negative and moderately thermophilic member of the family Thermoactinomycetaceae.</title>
        <authorList>
            <person name="Yang G."/>
            <person name="Chen J."/>
            <person name="Zhou S."/>
        </authorList>
    </citation>
    <scope>NUCLEOTIDE SEQUENCE [LARGE SCALE GENOMIC DNA]</scope>
    <source>
        <strain evidence="9 10">SG-1</strain>
    </source>
</reference>
<organism evidence="9 10">
    <name type="scientific">Novibacillus thermophilus</name>
    <dbReference type="NCBI Taxonomy" id="1471761"/>
    <lineage>
        <taxon>Bacteria</taxon>
        <taxon>Bacillati</taxon>
        <taxon>Bacillota</taxon>
        <taxon>Bacilli</taxon>
        <taxon>Bacillales</taxon>
        <taxon>Thermoactinomycetaceae</taxon>
        <taxon>Novibacillus</taxon>
    </lineage>
</organism>
<dbReference type="PANTHER" id="PTHR23501">
    <property type="entry name" value="MAJOR FACILITATOR SUPERFAMILY"/>
    <property type="match status" value="1"/>
</dbReference>
<keyword evidence="4 7" id="KW-0812">Transmembrane</keyword>
<dbReference type="EMBL" id="CP019699">
    <property type="protein sequence ID" value="AQS54618.1"/>
    <property type="molecule type" value="Genomic_DNA"/>
</dbReference>
<evidence type="ECO:0000313" key="9">
    <source>
        <dbReference type="EMBL" id="AQS54618.1"/>
    </source>
</evidence>
<feature type="transmembrane region" description="Helical" evidence="7">
    <location>
        <begin position="12"/>
        <end position="33"/>
    </location>
</feature>
<feature type="transmembrane region" description="Helical" evidence="7">
    <location>
        <begin position="459"/>
        <end position="485"/>
    </location>
</feature>
<keyword evidence="3" id="KW-1003">Cell membrane</keyword>
<dbReference type="Pfam" id="PF07690">
    <property type="entry name" value="MFS_1"/>
    <property type="match status" value="1"/>
</dbReference>
<dbReference type="STRING" id="1471761.B0W44_01280"/>
<feature type="transmembrane region" description="Helical" evidence="7">
    <location>
        <begin position="329"/>
        <end position="348"/>
    </location>
</feature>
<dbReference type="Gene3D" id="1.20.1250.20">
    <property type="entry name" value="MFS general substrate transporter like domains"/>
    <property type="match status" value="1"/>
</dbReference>
<dbReference type="NCBIfam" id="TIGR00711">
    <property type="entry name" value="efflux_EmrB"/>
    <property type="match status" value="1"/>
</dbReference>
<keyword evidence="2" id="KW-0813">Transport</keyword>
<evidence type="ECO:0000256" key="6">
    <source>
        <dbReference type="ARBA" id="ARBA00023136"/>
    </source>
</evidence>
<feature type="transmembrane region" description="Helical" evidence="7">
    <location>
        <begin position="101"/>
        <end position="123"/>
    </location>
</feature>
<evidence type="ECO:0000259" key="8">
    <source>
        <dbReference type="PROSITE" id="PS50850"/>
    </source>
</evidence>
<dbReference type="CDD" id="cd17502">
    <property type="entry name" value="MFS_Azr1_MDR_like"/>
    <property type="match status" value="1"/>
</dbReference>
<evidence type="ECO:0000313" key="10">
    <source>
        <dbReference type="Proteomes" id="UP000188603"/>
    </source>
</evidence>
<dbReference type="FunFam" id="1.20.1720.10:FF:000004">
    <property type="entry name" value="EmrB/QacA family drug resistance transporter"/>
    <property type="match status" value="1"/>
</dbReference>
<feature type="transmembrane region" description="Helical" evidence="7">
    <location>
        <begin position="45"/>
        <end position="64"/>
    </location>
</feature>
<dbReference type="GO" id="GO:0022857">
    <property type="term" value="F:transmembrane transporter activity"/>
    <property type="evidence" value="ECO:0007669"/>
    <property type="project" value="InterPro"/>
</dbReference>
<feature type="transmembrane region" description="Helical" evidence="7">
    <location>
        <begin position="135"/>
        <end position="156"/>
    </location>
</feature>
<dbReference type="InterPro" id="IPR020846">
    <property type="entry name" value="MFS_dom"/>
</dbReference>